<dbReference type="PANTHER" id="PTHR31513:SF2">
    <property type="entry name" value="MRAZ"/>
    <property type="match status" value="1"/>
</dbReference>
<evidence type="ECO:0000313" key="1">
    <source>
        <dbReference type="EnsemblPlants" id="AET2Gv20046700.39"/>
    </source>
</evidence>
<dbReference type="AlphaFoldDB" id="A0A453AA25"/>
<dbReference type="Proteomes" id="UP000015105">
    <property type="component" value="Chromosome 2D"/>
</dbReference>
<keyword evidence="2" id="KW-1185">Reference proteome</keyword>
<protein>
    <submittedName>
        <fullName evidence="1">Uncharacterized protein</fullName>
    </submittedName>
</protein>
<name>A0A453AA25_AEGTS</name>
<dbReference type="PANTHER" id="PTHR31513">
    <property type="entry name" value="EPHRIN TYPE-B RECEPTOR"/>
    <property type="match status" value="1"/>
</dbReference>
<reference evidence="2" key="1">
    <citation type="journal article" date="2014" name="Science">
        <title>Ancient hybridizations among the ancestral genomes of bread wheat.</title>
        <authorList>
            <consortium name="International Wheat Genome Sequencing Consortium,"/>
            <person name="Marcussen T."/>
            <person name="Sandve S.R."/>
            <person name="Heier L."/>
            <person name="Spannagl M."/>
            <person name="Pfeifer M."/>
            <person name="Jakobsen K.S."/>
            <person name="Wulff B.B."/>
            <person name="Steuernagel B."/>
            <person name="Mayer K.F."/>
            <person name="Olsen O.A."/>
        </authorList>
    </citation>
    <scope>NUCLEOTIDE SEQUENCE [LARGE SCALE GENOMIC DNA]</scope>
    <source>
        <strain evidence="2">cv. AL8/78</strain>
    </source>
</reference>
<accession>A0A453AA25</accession>
<reference evidence="1" key="4">
    <citation type="submission" date="2019-03" db="UniProtKB">
        <authorList>
            <consortium name="EnsemblPlants"/>
        </authorList>
    </citation>
    <scope>IDENTIFICATION</scope>
</reference>
<evidence type="ECO:0000313" key="2">
    <source>
        <dbReference type="Proteomes" id="UP000015105"/>
    </source>
</evidence>
<reference evidence="1" key="3">
    <citation type="journal article" date="2017" name="Nature">
        <title>Genome sequence of the progenitor of the wheat D genome Aegilops tauschii.</title>
        <authorList>
            <person name="Luo M.C."/>
            <person name="Gu Y.Q."/>
            <person name="Puiu D."/>
            <person name="Wang H."/>
            <person name="Twardziok S.O."/>
            <person name="Deal K.R."/>
            <person name="Huo N."/>
            <person name="Zhu T."/>
            <person name="Wang L."/>
            <person name="Wang Y."/>
            <person name="McGuire P.E."/>
            <person name="Liu S."/>
            <person name="Long H."/>
            <person name="Ramasamy R.K."/>
            <person name="Rodriguez J.C."/>
            <person name="Van S.L."/>
            <person name="Yuan L."/>
            <person name="Wang Z."/>
            <person name="Xia Z."/>
            <person name="Xiao L."/>
            <person name="Anderson O.D."/>
            <person name="Ouyang S."/>
            <person name="Liang Y."/>
            <person name="Zimin A.V."/>
            <person name="Pertea G."/>
            <person name="Qi P."/>
            <person name="Bennetzen J.L."/>
            <person name="Dai X."/>
            <person name="Dawson M.W."/>
            <person name="Muller H.G."/>
            <person name="Kugler K."/>
            <person name="Rivarola-Duarte L."/>
            <person name="Spannagl M."/>
            <person name="Mayer K.F.X."/>
            <person name="Lu F.H."/>
            <person name="Bevan M.W."/>
            <person name="Leroy P."/>
            <person name="Li P."/>
            <person name="You F.M."/>
            <person name="Sun Q."/>
            <person name="Liu Z."/>
            <person name="Lyons E."/>
            <person name="Wicker T."/>
            <person name="Salzberg S.L."/>
            <person name="Devos K.M."/>
            <person name="Dvorak J."/>
        </authorList>
    </citation>
    <scope>NUCLEOTIDE SEQUENCE [LARGE SCALE GENOMIC DNA]</scope>
    <source>
        <strain evidence="1">cv. AL8/78</strain>
    </source>
</reference>
<reference evidence="2" key="2">
    <citation type="journal article" date="2017" name="Nat. Plants">
        <title>The Aegilops tauschii genome reveals multiple impacts of transposons.</title>
        <authorList>
            <person name="Zhao G."/>
            <person name="Zou C."/>
            <person name="Li K."/>
            <person name="Wang K."/>
            <person name="Li T."/>
            <person name="Gao L."/>
            <person name="Zhang X."/>
            <person name="Wang H."/>
            <person name="Yang Z."/>
            <person name="Liu X."/>
            <person name="Jiang W."/>
            <person name="Mao L."/>
            <person name="Kong X."/>
            <person name="Jiao Y."/>
            <person name="Jia J."/>
        </authorList>
    </citation>
    <scope>NUCLEOTIDE SEQUENCE [LARGE SCALE GENOMIC DNA]</scope>
    <source>
        <strain evidence="2">cv. AL8/78</strain>
    </source>
</reference>
<reference evidence="1" key="5">
    <citation type="journal article" date="2021" name="G3 (Bethesda)">
        <title>Aegilops tauschii genome assembly Aet v5.0 features greater sequence contiguity and improved annotation.</title>
        <authorList>
            <person name="Wang L."/>
            <person name="Zhu T."/>
            <person name="Rodriguez J.C."/>
            <person name="Deal K.R."/>
            <person name="Dubcovsky J."/>
            <person name="McGuire P.E."/>
            <person name="Lux T."/>
            <person name="Spannagl M."/>
            <person name="Mayer K.F.X."/>
            <person name="Baldrich P."/>
            <person name="Meyers B.C."/>
            <person name="Huo N."/>
            <person name="Gu Y.Q."/>
            <person name="Zhou H."/>
            <person name="Devos K.M."/>
            <person name="Bennetzen J.L."/>
            <person name="Unver T."/>
            <person name="Budak H."/>
            <person name="Gulick P.J."/>
            <person name="Galiba G."/>
            <person name="Kalapos B."/>
            <person name="Nelson D.R."/>
            <person name="Li P."/>
            <person name="You F.M."/>
            <person name="Luo M.C."/>
            <person name="Dvorak J."/>
        </authorList>
    </citation>
    <scope>NUCLEOTIDE SEQUENCE [LARGE SCALE GENOMIC DNA]</scope>
    <source>
        <strain evidence="1">cv. AL8/78</strain>
    </source>
</reference>
<dbReference type="Gramene" id="AET2Gv20046700.39">
    <property type="protein sequence ID" value="AET2Gv20046700.39"/>
    <property type="gene ID" value="AET2Gv20046700"/>
</dbReference>
<organism evidence="1 2">
    <name type="scientific">Aegilops tauschii subsp. strangulata</name>
    <name type="common">Goatgrass</name>
    <dbReference type="NCBI Taxonomy" id="200361"/>
    <lineage>
        <taxon>Eukaryota</taxon>
        <taxon>Viridiplantae</taxon>
        <taxon>Streptophyta</taxon>
        <taxon>Embryophyta</taxon>
        <taxon>Tracheophyta</taxon>
        <taxon>Spermatophyta</taxon>
        <taxon>Magnoliopsida</taxon>
        <taxon>Liliopsida</taxon>
        <taxon>Poales</taxon>
        <taxon>Poaceae</taxon>
        <taxon>BOP clade</taxon>
        <taxon>Pooideae</taxon>
        <taxon>Triticodae</taxon>
        <taxon>Triticeae</taxon>
        <taxon>Triticinae</taxon>
        <taxon>Aegilops</taxon>
    </lineage>
</organism>
<dbReference type="EnsemblPlants" id="AET2Gv20046700.39">
    <property type="protein sequence ID" value="AET2Gv20046700.39"/>
    <property type="gene ID" value="AET2Gv20046700"/>
</dbReference>
<sequence>RISLKFYSIQQDLEIIAHGGQSFGCPQNAGAAGTIYDKSLETLKVSNGNFTTHTETPLLGFSVTKLWSNVLVESNAKVLVPLLWSRVQVTGQIRLLTGGSICFGLSENPISEFELVAEELLMSDSVIKVCLVVYTAFVYGACRDFSLSTKVKEELMI</sequence>
<proteinExistence type="predicted"/>